<dbReference type="GO" id="GO:0016757">
    <property type="term" value="F:glycosyltransferase activity"/>
    <property type="evidence" value="ECO:0007669"/>
    <property type="project" value="UniProtKB-KW"/>
</dbReference>
<dbReference type="EMBL" id="SWBP01000001">
    <property type="protein sequence ID" value="TKC00289.1"/>
    <property type="molecule type" value="Genomic_DNA"/>
</dbReference>
<keyword evidence="5" id="KW-1185">Reference proteome</keyword>
<evidence type="ECO:0000313" key="5">
    <source>
        <dbReference type="Proteomes" id="UP000308181"/>
    </source>
</evidence>
<evidence type="ECO:0000256" key="1">
    <source>
        <dbReference type="ARBA" id="ARBA00022676"/>
    </source>
</evidence>
<sequence length="343" mass="39578">MVEVKKEGIILEKTSLGFENDGVFNPAVIKEGNTVHLFYRAVRVGNYSTVGYCRLEGPLKVVERYDKPVLFPQFDYEIQGVEDPRIVKIDDTYYMSYCTHDDLNAIGALATSKDLKEWTKHGIITPLLTYDEFKTLTEVNIGLNEKYYRYYSDYKLRGFLDKKLYLWDKNIVFFPRRINNQLVYLHRIRPGIQIVKINSLQDLTKTFWETYMLNFKDNIVLDPKYQHEASYLGGGAPPIETKEGWVMIYHGVEDAPKGYIYNACAALLDLDHPQKEISRLKVALFKPENNYEQEGVVSNVVFPTGTAMFDERLYIYYGAADAKIAVASLNFNELLTELINSKS</sequence>
<comment type="similarity">
    <text evidence="3">Belongs to the glycosyl hydrolase 130 family.</text>
</comment>
<accession>A0A4U1C4K2</accession>
<dbReference type="PIRSF" id="PIRSF016202">
    <property type="entry name" value="PH1107"/>
    <property type="match status" value="1"/>
</dbReference>
<dbReference type="PANTHER" id="PTHR34106">
    <property type="entry name" value="GLYCOSIDASE"/>
    <property type="match status" value="1"/>
</dbReference>
<organism evidence="4 5">
    <name type="scientific">Pedobacter cryophilus</name>
    <dbReference type="NCBI Taxonomy" id="2571271"/>
    <lineage>
        <taxon>Bacteria</taxon>
        <taxon>Pseudomonadati</taxon>
        <taxon>Bacteroidota</taxon>
        <taxon>Sphingobacteriia</taxon>
        <taxon>Sphingobacteriales</taxon>
        <taxon>Sphingobacteriaceae</taxon>
        <taxon>Pedobacter</taxon>
    </lineage>
</organism>
<dbReference type="Gene3D" id="2.115.10.20">
    <property type="entry name" value="Glycosyl hydrolase domain, family 43"/>
    <property type="match status" value="1"/>
</dbReference>
<reference evidence="4 5" key="1">
    <citation type="submission" date="2019-04" db="EMBL/GenBank/DDBJ databases">
        <title>Pedobacter sp. AR-3-17 sp. nov., isolated from Arctic soil.</title>
        <authorList>
            <person name="Dahal R.H."/>
            <person name="Kim D.-U."/>
        </authorList>
    </citation>
    <scope>NUCLEOTIDE SEQUENCE [LARGE SCALE GENOMIC DNA]</scope>
    <source>
        <strain evidence="4 5">AR-3-17</strain>
    </source>
</reference>
<dbReference type="Proteomes" id="UP000308181">
    <property type="component" value="Unassembled WGS sequence"/>
</dbReference>
<dbReference type="OrthoDB" id="9775877at2"/>
<dbReference type="SUPFAM" id="SSF75005">
    <property type="entry name" value="Arabinanase/levansucrase/invertase"/>
    <property type="match status" value="1"/>
</dbReference>
<dbReference type="CDD" id="cd18614">
    <property type="entry name" value="GH130"/>
    <property type="match status" value="1"/>
</dbReference>
<evidence type="ECO:0000256" key="3">
    <source>
        <dbReference type="ARBA" id="ARBA00024356"/>
    </source>
</evidence>
<keyword evidence="1" id="KW-0328">Glycosyltransferase</keyword>
<dbReference type="PANTHER" id="PTHR34106:SF5">
    <property type="entry name" value="GLYCOSIDASE"/>
    <property type="match status" value="1"/>
</dbReference>
<dbReference type="AlphaFoldDB" id="A0A4U1C4K2"/>
<comment type="caution">
    <text evidence="4">The sequence shown here is derived from an EMBL/GenBank/DDBJ whole genome shotgun (WGS) entry which is preliminary data.</text>
</comment>
<dbReference type="Pfam" id="PF04041">
    <property type="entry name" value="Glyco_hydro_130"/>
    <property type="match status" value="1"/>
</dbReference>
<gene>
    <name evidence="4" type="ORF">FA046_00995</name>
</gene>
<dbReference type="RefSeq" id="WP_136824500.1">
    <property type="nucleotide sequence ID" value="NZ_SWBP01000001.1"/>
</dbReference>
<protein>
    <submittedName>
        <fullName evidence="4">Pesticidal protein Cry7Aa</fullName>
    </submittedName>
</protein>
<dbReference type="InterPro" id="IPR023296">
    <property type="entry name" value="Glyco_hydro_beta-prop_sf"/>
</dbReference>
<dbReference type="InterPro" id="IPR007184">
    <property type="entry name" value="Mannoside_phosphorylase"/>
</dbReference>
<evidence type="ECO:0000313" key="4">
    <source>
        <dbReference type="EMBL" id="TKC00289.1"/>
    </source>
</evidence>
<evidence type="ECO:0000256" key="2">
    <source>
        <dbReference type="ARBA" id="ARBA00022679"/>
    </source>
</evidence>
<name>A0A4U1C4K2_9SPHI</name>
<keyword evidence="2" id="KW-0808">Transferase</keyword>
<proteinExistence type="inferred from homology"/>